<dbReference type="Gene3D" id="3.40.190.10">
    <property type="entry name" value="Periplasmic binding protein-like II"/>
    <property type="match status" value="1"/>
</dbReference>
<dbReference type="InterPro" id="IPR005064">
    <property type="entry name" value="BUG"/>
</dbReference>
<protein>
    <submittedName>
        <fullName evidence="3">Tripartite tricarboxylate transporter substrate binding protein</fullName>
    </submittedName>
</protein>
<dbReference type="PANTHER" id="PTHR42928">
    <property type="entry name" value="TRICARBOXYLATE-BINDING PROTEIN"/>
    <property type="match status" value="1"/>
</dbReference>
<dbReference type="Proteomes" id="UP000271137">
    <property type="component" value="Unassembled WGS sequence"/>
</dbReference>
<dbReference type="SUPFAM" id="SSF53850">
    <property type="entry name" value="Periplasmic binding protein-like II"/>
    <property type="match status" value="1"/>
</dbReference>
<dbReference type="InterPro" id="IPR042100">
    <property type="entry name" value="Bug_dom1"/>
</dbReference>
<proteinExistence type="inferred from homology"/>
<dbReference type="CDD" id="cd07012">
    <property type="entry name" value="PBP2_Bug_TTT"/>
    <property type="match status" value="1"/>
</dbReference>
<dbReference type="EMBL" id="RXFQ01000018">
    <property type="protein sequence ID" value="RSZ30800.1"/>
    <property type="molecule type" value="Genomic_DNA"/>
</dbReference>
<gene>
    <name evidence="3" type="ORF">EJO66_25555</name>
</gene>
<dbReference type="Gene3D" id="3.40.190.150">
    <property type="entry name" value="Bordetella uptake gene, domain 1"/>
    <property type="match status" value="1"/>
</dbReference>
<organism evidence="3 4">
    <name type="scientific">Variovorax beijingensis</name>
    <dbReference type="NCBI Taxonomy" id="2496117"/>
    <lineage>
        <taxon>Bacteria</taxon>
        <taxon>Pseudomonadati</taxon>
        <taxon>Pseudomonadota</taxon>
        <taxon>Betaproteobacteria</taxon>
        <taxon>Burkholderiales</taxon>
        <taxon>Comamonadaceae</taxon>
        <taxon>Variovorax</taxon>
    </lineage>
</organism>
<keyword evidence="2" id="KW-0732">Signal</keyword>
<evidence type="ECO:0000313" key="4">
    <source>
        <dbReference type="Proteomes" id="UP000271137"/>
    </source>
</evidence>
<feature type="signal peptide" evidence="2">
    <location>
        <begin position="1"/>
        <end position="27"/>
    </location>
</feature>
<name>A0ABY0A015_9BURK</name>
<comment type="similarity">
    <text evidence="1">Belongs to the UPF0065 (bug) family.</text>
</comment>
<reference evidence="3 4" key="1">
    <citation type="submission" date="2018-12" db="EMBL/GenBank/DDBJ databases">
        <title>The genome sequences of strain 502.</title>
        <authorList>
            <person name="Gao J."/>
            <person name="Sun J."/>
        </authorList>
    </citation>
    <scope>NUCLEOTIDE SEQUENCE [LARGE SCALE GENOMIC DNA]</scope>
    <source>
        <strain evidence="3 4">502</strain>
    </source>
</reference>
<feature type="chain" id="PRO_5045738287" evidence="2">
    <location>
        <begin position="28"/>
        <end position="329"/>
    </location>
</feature>
<evidence type="ECO:0000313" key="3">
    <source>
        <dbReference type="EMBL" id="RSZ30800.1"/>
    </source>
</evidence>
<evidence type="ECO:0000256" key="1">
    <source>
        <dbReference type="ARBA" id="ARBA00006987"/>
    </source>
</evidence>
<dbReference type="PIRSF" id="PIRSF017082">
    <property type="entry name" value="YflP"/>
    <property type="match status" value="1"/>
</dbReference>
<keyword evidence="4" id="KW-1185">Reference proteome</keyword>
<evidence type="ECO:0000256" key="2">
    <source>
        <dbReference type="SAM" id="SignalP"/>
    </source>
</evidence>
<dbReference type="PANTHER" id="PTHR42928:SF5">
    <property type="entry name" value="BLR1237 PROTEIN"/>
    <property type="match status" value="1"/>
</dbReference>
<comment type="caution">
    <text evidence="3">The sequence shown here is derived from an EMBL/GenBank/DDBJ whole genome shotgun (WGS) entry which is preliminary data.</text>
</comment>
<dbReference type="Pfam" id="PF03401">
    <property type="entry name" value="TctC"/>
    <property type="match status" value="1"/>
</dbReference>
<accession>A0ABY0A015</accession>
<sequence>METGLMRRCFAALLTTLLSLPAMSATAADFPTGGKAIRLVVGLAPGGPTDQQARFLAEQLRKELGTTVVVENRPGASMNMATAEVARAAADGYTLLYSPLSPFAQNPHSFAKLPFDPFKDFTPLSLASVGPLVLVAHKSVPAENLKELVAYAQANPGKLNYASFGKGSSSHLFGQWMARHYGLDMVHIPYKGAGDVQKDLVGGRVQIMFAAAGGALQFVRTGNVRLIGIAAPQRSRLLPGVPTLVEQGGTGLDIDGWVGVFAPANLPPPITARLNAALVKVLATPELKREFEKGGYEAASSTPSEFAAMVREAYERWGKIAASLGVQKE</sequence>